<dbReference type="GO" id="GO:0005524">
    <property type="term" value="F:ATP binding"/>
    <property type="evidence" value="ECO:0007669"/>
    <property type="project" value="InterPro"/>
</dbReference>
<sequence>MTLAELLEKQFRADLRFRGEAYVKTERVAVRRVKPDQVEITVRDGEDHFVQLDRTGGKLKQHCTCPQFQKLGLCKHVWAAIVMVDAEKLLTADPRAGHVPPFAAEPEEPAYFLPEEDEDEDYSSIPASALMREGAGETSTGTVVRKPKLKGWERKFVGLIEEFERPGGSRGSDSREREIFYEIDEEATRKEQLLVLQISQRQRRVNGQWGKLKALRMRPGEMNQLEHEDDRTILSYLFGGTPDRSDWAAQRTESTAATSKFHVPHELSVRLLPMICRTGRLRFAGASEKGPTLSWDDNQPWELTVKVERSADEDEWLLGGELVRQDAIRSISDVRVLIPGGLVIDDDKIAMLRDFEAFAWAKLLNSDEKVTVPDGEEVALVDRLLDMPVLPRLDLPEELHLKEERVKPRRQLTVRSPGGPGPRTDRLLAAVEFVYDGAVISGTSDRWAIVQRENGRCLVRDDEVESTAWNEVLDAGFRRRLDHGEQDANVEILSRELGSAVRKLVEINWNVRAEGKPVAKPSELSFRVASGIDWFELHADVDFDGRTAQFPEILAALARGDSTVRLDDGSLGIIPEAWAAQFGLLAGIGVAHEDHVRFSANQVALLDTLLSRQDSVAYDDTFQSLSDTFRNFDGIKAVTEPSGFGGELRPYQRDGLSWLTFLEQFQLGGCLADDMGLGKTVQLLAHLEARRRTKEKSKEKLPRPSIVVVPKSLLFNWLQEAERFTPDMQTLEYTGSDRHDLVEEFAATDLVVTTYGTLRRDIMRLKDFDFDYVVLDEAQTIKNSNSQIAKASRLLKSRHRLALSGTPIENHLGDLWSIFEFLNPGMLGRSRLFKSNTADEADAKSRELLARALKPFILRRTKSQVARDLPEKSEQVLTCDMGPEQQTIYNDLREHYRASLLGRVKKDGLSKSRMHVLEALLRLRQAACHPSLLGEGDPSQESAKIDLLMPKLEELIDEGHKALIFSQFTSMLSVVRHHLDERGFKYEYLDGQTRDREARVKRFQDDPTTPLFLISLKAGGLGLNLTAADYVFLLDPWWNPAVESQAIDRAHRLGQQRRVFAYRLIVRGTVEEKIAALQNQKRELAEALLEEKRGGLGDLTLDDIDLLLS</sequence>
<evidence type="ECO:0000256" key="1">
    <source>
        <dbReference type="ARBA" id="ARBA00022801"/>
    </source>
</evidence>
<evidence type="ECO:0000256" key="2">
    <source>
        <dbReference type="PROSITE-ProRule" id="PRU00325"/>
    </source>
</evidence>
<evidence type="ECO:0000259" key="5">
    <source>
        <dbReference type="PROSITE" id="PS51192"/>
    </source>
</evidence>
<dbReference type="InterPro" id="IPR027417">
    <property type="entry name" value="P-loop_NTPase"/>
</dbReference>
<protein>
    <submittedName>
        <fullName evidence="7">ATP-dependent helicase HepA</fullName>
    </submittedName>
</protein>
<dbReference type="CDD" id="cd18793">
    <property type="entry name" value="SF2_C_SNF"/>
    <property type="match status" value="1"/>
</dbReference>
<gene>
    <name evidence="7" type="ORF">Pan189_24560</name>
</gene>
<dbReference type="InterPro" id="IPR007527">
    <property type="entry name" value="Znf_SWIM"/>
</dbReference>
<feature type="domain" description="Helicase C-terminal" evidence="6">
    <location>
        <begin position="944"/>
        <end position="1100"/>
    </location>
</feature>
<dbReference type="EMBL" id="CP036268">
    <property type="protein sequence ID" value="QDT38071.1"/>
    <property type="molecule type" value="Genomic_DNA"/>
</dbReference>
<organism evidence="7 8">
    <name type="scientific">Stratiformator vulcanicus</name>
    <dbReference type="NCBI Taxonomy" id="2527980"/>
    <lineage>
        <taxon>Bacteria</taxon>
        <taxon>Pseudomonadati</taxon>
        <taxon>Planctomycetota</taxon>
        <taxon>Planctomycetia</taxon>
        <taxon>Planctomycetales</taxon>
        <taxon>Planctomycetaceae</taxon>
        <taxon>Stratiformator</taxon>
    </lineage>
</organism>
<dbReference type="Gene3D" id="3.40.50.10810">
    <property type="entry name" value="Tandem AAA-ATPase domain"/>
    <property type="match status" value="1"/>
</dbReference>
<keyword evidence="7" id="KW-0347">Helicase</keyword>
<evidence type="ECO:0000259" key="4">
    <source>
        <dbReference type="PROSITE" id="PS50966"/>
    </source>
</evidence>
<evidence type="ECO:0000313" key="8">
    <source>
        <dbReference type="Proteomes" id="UP000317318"/>
    </source>
</evidence>
<dbReference type="InterPro" id="IPR014001">
    <property type="entry name" value="Helicase_ATP-bd"/>
</dbReference>
<dbReference type="Pfam" id="PF04434">
    <property type="entry name" value="SWIM"/>
    <property type="match status" value="1"/>
</dbReference>
<dbReference type="GO" id="GO:0016787">
    <property type="term" value="F:hydrolase activity"/>
    <property type="evidence" value="ECO:0007669"/>
    <property type="project" value="UniProtKB-KW"/>
</dbReference>
<dbReference type="InterPro" id="IPR038718">
    <property type="entry name" value="SNF2-like_sf"/>
</dbReference>
<feature type="domain" description="SWIM-type" evidence="4">
    <location>
        <begin position="48"/>
        <end position="85"/>
    </location>
</feature>
<dbReference type="CDD" id="cd18012">
    <property type="entry name" value="DEXQc_arch_SWI2_SNF2"/>
    <property type="match status" value="1"/>
</dbReference>
<keyword evidence="8" id="KW-1185">Reference proteome</keyword>
<dbReference type="PROSITE" id="PS51192">
    <property type="entry name" value="HELICASE_ATP_BIND_1"/>
    <property type="match status" value="1"/>
</dbReference>
<dbReference type="GO" id="GO:0004386">
    <property type="term" value="F:helicase activity"/>
    <property type="evidence" value="ECO:0007669"/>
    <property type="project" value="UniProtKB-KW"/>
</dbReference>
<dbReference type="SMART" id="SM00490">
    <property type="entry name" value="HELICc"/>
    <property type="match status" value="1"/>
</dbReference>
<dbReference type="PANTHER" id="PTHR10799">
    <property type="entry name" value="SNF2/RAD54 HELICASE FAMILY"/>
    <property type="match status" value="1"/>
</dbReference>
<dbReference type="AlphaFoldDB" id="A0A517R2I6"/>
<keyword evidence="2" id="KW-0862">Zinc</keyword>
<dbReference type="KEGG" id="svp:Pan189_24560"/>
<evidence type="ECO:0000313" key="7">
    <source>
        <dbReference type="EMBL" id="QDT38071.1"/>
    </source>
</evidence>
<keyword evidence="1" id="KW-0378">Hydrolase</keyword>
<dbReference type="SUPFAM" id="SSF52540">
    <property type="entry name" value="P-loop containing nucleoside triphosphate hydrolases"/>
    <property type="match status" value="2"/>
</dbReference>
<evidence type="ECO:0000256" key="3">
    <source>
        <dbReference type="SAM" id="Coils"/>
    </source>
</evidence>
<name>A0A517R2I6_9PLAN</name>
<keyword evidence="7" id="KW-0547">Nucleotide-binding</keyword>
<dbReference type="PROSITE" id="PS51194">
    <property type="entry name" value="HELICASE_CTER"/>
    <property type="match status" value="1"/>
</dbReference>
<dbReference type="RefSeq" id="WP_145364126.1">
    <property type="nucleotide sequence ID" value="NZ_CP036268.1"/>
</dbReference>
<evidence type="ECO:0000259" key="6">
    <source>
        <dbReference type="PROSITE" id="PS51194"/>
    </source>
</evidence>
<proteinExistence type="predicted"/>
<reference evidence="7 8" key="1">
    <citation type="submission" date="2019-02" db="EMBL/GenBank/DDBJ databases">
        <title>Deep-cultivation of Planctomycetes and their phenomic and genomic characterization uncovers novel biology.</title>
        <authorList>
            <person name="Wiegand S."/>
            <person name="Jogler M."/>
            <person name="Boedeker C."/>
            <person name="Pinto D."/>
            <person name="Vollmers J."/>
            <person name="Rivas-Marin E."/>
            <person name="Kohn T."/>
            <person name="Peeters S.H."/>
            <person name="Heuer A."/>
            <person name="Rast P."/>
            <person name="Oberbeckmann S."/>
            <person name="Bunk B."/>
            <person name="Jeske O."/>
            <person name="Meyerdierks A."/>
            <person name="Storesund J.E."/>
            <person name="Kallscheuer N."/>
            <person name="Luecker S."/>
            <person name="Lage O.M."/>
            <person name="Pohl T."/>
            <person name="Merkel B.J."/>
            <person name="Hornburger P."/>
            <person name="Mueller R.-W."/>
            <person name="Bruemmer F."/>
            <person name="Labrenz M."/>
            <person name="Spormann A.M."/>
            <person name="Op den Camp H."/>
            <person name="Overmann J."/>
            <person name="Amann R."/>
            <person name="Jetten M.S.M."/>
            <person name="Mascher T."/>
            <person name="Medema M.H."/>
            <person name="Devos D.P."/>
            <person name="Kaster A.-K."/>
            <person name="Ovreas L."/>
            <person name="Rohde M."/>
            <person name="Galperin M.Y."/>
            <person name="Jogler C."/>
        </authorList>
    </citation>
    <scope>NUCLEOTIDE SEQUENCE [LARGE SCALE GENOMIC DNA]</scope>
    <source>
        <strain evidence="7 8">Pan189</strain>
    </source>
</reference>
<dbReference type="Pfam" id="PF00176">
    <property type="entry name" value="SNF2-rel_dom"/>
    <property type="match status" value="1"/>
</dbReference>
<dbReference type="Pfam" id="PF00271">
    <property type="entry name" value="Helicase_C"/>
    <property type="match status" value="1"/>
</dbReference>
<dbReference type="Gene3D" id="3.40.50.300">
    <property type="entry name" value="P-loop containing nucleotide triphosphate hydrolases"/>
    <property type="match status" value="1"/>
</dbReference>
<feature type="domain" description="Helicase ATP-binding" evidence="5">
    <location>
        <begin position="660"/>
        <end position="825"/>
    </location>
</feature>
<keyword evidence="3" id="KW-0175">Coiled coil</keyword>
<keyword evidence="7" id="KW-0067">ATP-binding</keyword>
<dbReference type="InterPro" id="IPR049730">
    <property type="entry name" value="SNF2/RAD54-like_C"/>
</dbReference>
<keyword evidence="2" id="KW-0479">Metal-binding</keyword>
<dbReference type="SMART" id="SM00487">
    <property type="entry name" value="DEXDc"/>
    <property type="match status" value="1"/>
</dbReference>
<keyword evidence="2" id="KW-0863">Zinc-finger</keyword>
<dbReference type="OrthoDB" id="9814088at2"/>
<dbReference type="PROSITE" id="PS50966">
    <property type="entry name" value="ZF_SWIM"/>
    <property type="match status" value="1"/>
</dbReference>
<dbReference type="InterPro" id="IPR001650">
    <property type="entry name" value="Helicase_C-like"/>
</dbReference>
<accession>A0A517R2I6</accession>
<dbReference type="GO" id="GO:0008270">
    <property type="term" value="F:zinc ion binding"/>
    <property type="evidence" value="ECO:0007669"/>
    <property type="project" value="UniProtKB-KW"/>
</dbReference>
<feature type="coiled-coil region" evidence="3">
    <location>
        <begin position="1067"/>
        <end position="1094"/>
    </location>
</feature>
<dbReference type="InterPro" id="IPR000330">
    <property type="entry name" value="SNF2_N"/>
</dbReference>
<dbReference type="Proteomes" id="UP000317318">
    <property type="component" value="Chromosome"/>
</dbReference>